<dbReference type="AlphaFoldDB" id="A0A7J0ETF3"/>
<reference evidence="1 2" key="1">
    <citation type="submission" date="2019-07" db="EMBL/GenBank/DDBJ databases">
        <title>De Novo Assembly of kiwifruit Actinidia rufa.</title>
        <authorList>
            <person name="Sugita-Konishi S."/>
            <person name="Sato K."/>
            <person name="Mori E."/>
            <person name="Abe Y."/>
            <person name="Kisaki G."/>
            <person name="Hamano K."/>
            <person name="Suezawa K."/>
            <person name="Otani M."/>
            <person name="Fukuda T."/>
            <person name="Manabe T."/>
            <person name="Gomi K."/>
            <person name="Tabuchi M."/>
            <person name="Akimitsu K."/>
            <person name="Kataoka I."/>
        </authorList>
    </citation>
    <scope>NUCLEOTIDE SEQUENCE [LARGE SCALE GENOMIC DNA]</scope>
    <source>
        <strain evidence="2">cv. Fuchu</strain>
    </source>
</reference>
<organism evidence="1 2">
    <name type="scientific">Actinidia rufa</name>
    <dbReference type="NCBI Taxonomy" id="165716"/>
    <lineage>
        <taxon>Eukaryota</taxon>
        <taxon>Viridiplantae</taxon>
        <taxon>Streptophyta</taxon>
        <taxon>Embryophyta</taxon>
        <taxon>Tracheophyta</taxon>
        <taxon>Spermatophyta</taxon>
        <taxon>Magnoliopsida</taxon>
        <taxon>eudicotyledons</taxon>
        <taxon>Gunneridae</taxon>
        <taxon>Pentapetalae</taxon>
        <taxon>asterids</taxon>
        <taxon>Ericales</taxon>
        <taxon>Actinidiaceae</taxon>
        <taxon>Actinidia</taxon>
    </lineage>
</organism>
<keyword evidence="1" id="KW-0378">Hydrolase</keyword>
<gene>
    <name evidence="1" type="ORF">Acr_06g0015500</name>
</gene>
<proteinExistence type="predicted"/>
<sequence>MASTTAAIVHDFLPVVRLYSDGRVERLSGTDVVQPSTTPSPASNPRTSFFEGQGLVLQRGIGEEWVGRSGGDYGGCWGGPCVFHLLNPTCDNAVAMLKRVVAFINEDKA</sequence>
<evidence type="ECO:0000313" key="1">
    <source>
        <dbReference type="EMBL" id="GFY89610.1"/>
    </source>
</evidence>
<protein>
    <submittedName>
        <fullName evidence="1">Alpha/beta-Hydrolases superfamily protein</fullName>
    </submittedName>
</protein>
<evidence type="ECO:0000313" key="2">
    <source>
        <dbReference type="Proteomes" id="UP000585474"/>
    </source>
</evidence>
<accession>A0A7J0ETF3</accession>
<dbReference type="Proteomes" id="UP000585474">
    <property type="component" value="Unassembled WGS sequence"/>
</dbReference>
<dbReference type="GO" id="GO:0016787">
    <property type="term" value="F:hydrolase activity"/>
    <property type="evidence" value="ECO:0007669"/>
    <property type="project" value="UniProtKB-KW"/>
</dbReference>
<dbReference type="EMBL" id="BJWL01000006">
    <property type="protein sequence ID" value="GFY89610.1"/>
    <property type="molecule type" value="Genomic_DNA"/>
</dbReference>
<comment type="caution">
    <text evidence="1">The sequence shown here is derived from an EMBL/GenBank/DDBJ whole genome shotgun (WGS) entry which is preliminary data.</text>
</comment>
<name>A0A7J0ETF3_9ERIC</name>
<keyword evidence="2" id="KW-1185">Reference proteome</keyword>